<evidence type="ECO:0000259" key="7">
    <source>
        <dbReference type="PROSITE" id="PS51007"/>
    </source>
</evidence>
<dbReference type="OrthoDB" id="182662at2"/>
<dbReference type="Proteomes" id="UP000000925">
    <property type="component" value="Chromosome"/>
</dbReference>
<keyword evidence="9" id="KW-1185">Reference proteome</keyword>
<dbReference type="InterPro" id="IPR009056">
    <property type="entry name" value="Cyt_c-like_dom"/>
</dbReference>
<dbReference type="Pfam" id="PF07635">
    <property type="entry name" value="PSCyt1"/>
    <property type="match status" value="1"/>
</dbReference>
<dbReference type="Gene3D" id="1.10.760.10">
    <property type="entry name" value="Cytochrome c-like domain"/>
    <property type="match status" value="1"/>
</dbReference>
<keyword evidence="6" id="KW-0472">Membrane</keyword>
<dbReference type="KEGG" id="caa:Caka_0149"/>
<dbReference type="GO" id="GO:0009055">
    <property type="term" value="F:electron transfer activity"/>
    <property type="evidence" value="ECO:0007669"/>
    <property type="project" value="InterPro"/>
</dbReference>
<dbReference type="InterPro" id="IPR057207">
    <property type="entry name" value="FBXL15_LRR"/>
</dbReference>
<proteinExistence type="predicted"/>
<feature type="transmembrane region" description="Helical" evidence="6">
    <location>
        <begin position="12"/>
        <end position="32"/>
    </location>
</feature>
<dbReference type="Gene3D" id="3.80.10.10">
    <property type="entry name" value="Ribonuclease Inhibitor"/>
    <property type="match status" value="1"/>
</dbReference>
<accession>D5EL75</accession>
<evidence type="ECO:0000256" key="4">
    <source>
        <dbReference type="PROSITE-ProRule" id="PRU00433"/>
    </source>
</evidence>
<feature type="transmembrane region" description="Helical" evidence="6">
    <location>
        <begin position="109"/>
        <end position="126"/>
    </location>
</feature>
<evidence type="ECO:0000313" key="8">
    <source>
        <dbReference type="EMBL" id="ADE53177.1"/>
    </source>
</evidence>
<dbReference type="AlphaFoldDB" id="D5EL75"/>
<dbReference type="InterPro" id="IPR011429">
    <property type="entry name" value="Cyt_c_Planctomycete-type"/>
</dbReference>
<organism evidence="8 9">
    <name type="scientific">Coraliomargarita akajimensis (strain DSM 45221 / IAM 15411 / JCM 23193 / KCTC 12865 / 04OKA010-24)</name>
    <dbReference type="NCBI Taxonomy" id="583355"/>
    <lineage>
        <taxon>Bacteria</taxon>
        <taxon>Pseudomonadati</taxon>
        <taxon>Verrucomicrobiota</taxon>
        <taxon>Opitutia</taxon>
        <taxon>Puniceicoccales</taxon>
        <taxon>Coraliomargaritaceae</taxon>
        <taxon>Coraliomargarita</taxon>
    </lineage>
</organism>
<keyword evidence="2 4" id="KW-0479">Metal-binding</keyword>
<reference evidence="8 9" key="1">
    <citation type="journal article" date="2010" name="Stand. Genomic Sci.">
        <title>Complete genome sequence of Coraliomargarita akajimensis type strain (04OKA010-24).</title>
        <authorList>
            <person name="Mavromatis K."/>
            <person name="Abt B."/>
            <person name="Brambilla E."/>
            <person name="Lapidus A."/>
            <person name="Copeland A."/>
            <person name="Deshpande S."/>
            <person name="Nolan M."/>
            <person name="Lucas S."/>
            <person name="Tice H."/>
            <person name="Cheng J.F."/>
            <person name="Han C."/>
            <person name="Detter J.C."/>
            <person name="Woyke T."/>
            <person name="Goodwin L."/>
            <person name="Pitluck S."/>
            <person name="Held B."/>
            <person name="Brettin T."/>
            <person name="Tapia R."/>
            <person name="Ivanova N."/>
            <person name="Mikhailova N."/>
            <person name="Pati A."/>
            <person name="Liolios K."/>
            <person name="Chen A."/>
            <person name="Palaniappan K."/>
            <person name="Land M."/>
            <person name="Hauser L."/>
            <person name="Chang Y.J."/>
            <person name="Jeffries C.D."/>
            <person name="Rohde M."/>
            <person name="Goker M."/>
            <person name="Bristow J."/>
            <person name="Eisen J.A."/>
            <person name="Markowitz V."/>
            <person name="Hugenholtz P."/>
            <person name="Klenk H.P."/>
            <person name="Kyrpides N.C."/>
        </authorList>
    </citation>
    <scope>NUCLEOTIDE SEQUENCE [LARGE SCALE GENOMIC DNA]</scope>
    <source>
        <strain evidence="9">DSM 45221 / IAM 15411 / JCM 23193 / KCTC 12865</strain>
    </source>
</reference>
<feature type="region of interest" description="Disordered" evidence="5">
    <location>
        <begin position="134"/>
        <end position="175"/>
    </location>
</feature>
<gene>
    <name evidence="8" type="ordered locus">Caka_0149</name>
</gene>
<dbReference type="SUPFAM" id="SSF52047">
    <property type="entry name" value="RNI-like"/>
    <property type="match status" value="1"/>
</dbReference>
<evidence type="ECO:0000256" key="6">
    <source>
        <dbReference type="SAM" id="Phobius"/>
    </source>
</evidence>
<dbReference type="HOGENOM" id="CLU_583754_0_0_0"/>
<dbReference type="SUPFAM" id="SSF46626">
    <property type="entry name" value="Cytochrome c"/>
    <property type="match status" value="1"/>
</dbReference>
<dbReference type="PANTHER" id="PTHR35889:SF3">
    <property type="entry name" value="F-BOX DOMAIN-CONTAINING PROTEIN"/>
    <property type="match status" value="1"/>
</dbReference>
<feature type="domain" description="Cytochrome c" evidence="7">
    <location>
        <begin position="203"/>
        <end position="296"/>
    </location>
</feature>
<keyword evidence="3 4" id="KW-0408">Iron</keyword>
<name>D5EL75_CORAD</name>
<dbReference type="eggNOG" id="COG2010">
    <property type="taxonomic scope" value="Bacteria"/>
</dbReference>
<dbReference type="InterPro" id="IPR036909">
    <property type="entry name" value="Cyt_c-like_dom_sf"/>
</dbReference>
<dbReference type="PANTHER" id="PTHR35889">
    <property type="entry name" value="CYCLOINULO-OLIGOSACCHARIDE FRUCTANOTRANSFERASE-RELATED"/>
    <property type="match status" value="1"/>
</dbReference>
<feature type="compositionally biased region" description="Low complexity" evidence="5">
    <location>
        <begin position="158"/>
        <end position="168"/>
    </location>
</feature>
<sequence>MPDALLPFGPLHILALHLPIGALIAIAFLEFLPGDTKGYKRRYVSRLLLFLVLSTAVTLALGLAYEDFGGYGDEMEAHERWGFIFSGCVLATYLLHLLYRWKQNFKTHLLYNISLLLSIAAVIPAGHTGGESVHGKGFVTKPFNQPEPSRPPEPTKNTTSAAPSTAASMDSMNTDANDAMAPTTEQAKQAAAIQAAISPETVQLFNTAHTVFERHCYTCHGATKQKGRYRLDNRADAFTPGKSKRSPITGGQPDASELLARLTLPATHDDVMPPVEKQRVPQEQIDAVREWIAQGAIWPSDDELKIAAATVTEIGDPQTNQLIEQINQTGAKAEYNAWGDNTVRLDLGVVDTDKLDSAIDSLPALADKLVWLDCSKLTLEENAYQRITQLQQLERLHLDSSNVSDNELKGIAQLPKLSYLNLYNTSISDSGLKALAQAPALSKLYLTSTKVTENGIQSLQQAKPKLQIIHQ</sequence>
<dbReference type="RefSeq" id="WP_013041903.1">
    <property type="nucleotide sequence ID" value="NC_014008.1"/>
</dbReference>
<evidence type="ECO:0000256" key="3">
    <source>
        <dbReference type="ARBA" id="ARBA00023004"/>
    </source>
</evidence>
<evidence type="ECO:0000256" key="2">
    <source>
        <dbReference type="ARBA" id="ARBA00022723"/>
    </source>
</evidence>
<dbReference type="PROSITE" id="PS51007">
    <property type="entry name" value="CYTC"/>
    <property type="match status" value="1"/>
</dbReference>
<feature type="transmembrane region" description="Helical" evidence="6">
    <location>
        <begin position="44"/>
        <end position="65"/>
    </location>
</feature>
<dbReference type="GO" id="GO:0046872">
    <property type="term" value="F:metal ion binding"/>
    <property type="evidence" value="ECO:0007669"/>
    <property type="project" value="UniProtKB-KW"/>
</dbReference>
<dbReference type="EMBL" id="CP001998">
    <property type="protein sequence ID" value="ADE53177.1"/>
    <property type="molecule type" value="Genomic_DNA"/>
</dbReference>
<dbReference type="InterPro" id="IPR032675">
    <property type="entry name" value="LRR_dom_sf"/>
</dbReference>
<keyword evidence="1 4" id="KW-0349">Heme</keyword>
<keyword evidence="6" id="KW-0812">Transmembrane</keyword>
<feature type="transmembrane region" description="Helical" evidence="6">
    <location>
        <begin position="80"/>
        <end position="97"/>
    </location>
</feature>
<evidence type="ECO:0000256" key="5">
    <source>
        <dbReference type="SAM" id="MobiDB-lite"/>
    </source>
</evidence>
<dbReference type="Pfam" id="PF25372">
    <property type="entry name" value="DUF7885"/>
    <property type="match status" value="1"/>
</dbReference>
<protein>
    <recommendedName>
        <fullName evidence="7">Cytochrome c domain-containing protein</fullName>
    </recommendedName>
</protein>
<keyword evidence="6" id="KW-1133">Transmembrane helix</keyword>
<evidence type="ECO:0000256" key="1">
    <source>
        <dbReference type="ARBA" id="ARBA00022617"/>
    </source>
</evidence>
<dbReference type="STRING" id="583355.Caka_0149"/>
<evidence type="ECO:0000313" key="9">
    <source>
        <dbReference type="Proteomes" id="UP000000925"/>
    </source>
</evidence>
<dbReference type="GO" id="GO:0020037">
    <property type="term" value="F:heme binding"/>
    <property type="evidence" value="ECO:0007669"/>
    <property type="project" value="InterPro"/>
</dbReference>
<dbReference type="eggNOG" id="COG4886">
    <property type="taxonomic scope" value="Bacteria"/>
</dbReference>